<dbReference type="Pfam" id="PF00072">
    <property type="entry name" value="Response_reg"/>
    <property type="match status" value="2"/>
</dbReference>
<evidence type="ECO:0000259" key="12">
    <source>
        <dbReference type="PROSITE" id="PS50109"/>
    </source>
</evidence>
<feature type="coiled-coil region" evidence="11">
    <location>
        <begin position="258"/>
        <end position="288"/>
    </location>
</feature>
<dbReference type="Pfam" id="PF00512">
    <property type="entry name" value="HisKA"/>
    <property type="match status" value="1"/>
</dbReference>
<dbReference type="InterPro" id="IPR005467">
    <property type="entry name" value="His_kinase_dom"/>
</dbReference>
<evidence type="ECO:0000313" key="15">
    <source>
        <dbReference type="Proteomes" id="UP000192391"/>
    </source>
</evidence>
<dbReference type="SUPFAM" id="SSF47384">
    <property type="entry name" value="Homodimeric domain of signal transducing histidine kinase"/>
    <property type="match status" value="1"/>
</dbReference>
<keyword evidence="7 14" id="KW-0418">Kinase</keyword>
<keyword evidence="8" id="KW-0902">Two-component regulatory system</keyword>
<dbReference type="InterPro" id="IPR011006">
    <property type="entry name" value="CheY-like_superfamily"/>
</dbReference>
<evidence type="ECO:0000256" key="9">
    <source>
        <dbReference type="ARBA" id="ARBA00024867"/>
    </source>
</evidence>
<dbReference type="PANTHER" id="PTHR45339">
    <property type="entry name" value="HYBRID SIGNAL TRANSDUCTION HISTIDINE KINASE J"/>
    <property type="match status" value="1"/>
</dbReference>
<name>A0AAC9QR24_EUBLI</name>
<dbReference type="CDD" id="cd17546">
    <property type="entry name" value="REC_hyHK_CKI1_RcsC-like"/>
    <property type="match status" value="2"/>
</dbReference>
<evidence type="ECO:0000256" key="11">
    <source>
        <dbReference type="SAM" id="Coils"/>
    </source>
</evidence>
<dbReference type="PANTHER" id="PTHR45339:SF1">
    <property type="entry name" value="HYBRID SIGNAL TRANSDUCTION HISTIDINE KINASE J"/>
    <property type="match status" value="1"/>
</dbReference>
<keyword evidence="11" id="KW-0175">Coiled coil</keyword>
<protein>
    <recommendedName>
        <fullName evidence="4">Stage 0 sporulation protein A homolog</fullName>
        <ecNumber evidence="3">2.7.13.3</ecNumber>
    </recommendedName>
</protein>
<dbReference type="InterPro" id="IPR003661">
    <property type="entry name" value="HisK_dim/P_dom"/>
</dbReference>
<dbReference type="GO" id="GO:0000155">
    <property type="term" value="F:phosphorelay sensor kinase activity"/>
    <property type="evidence" value="ECO:0007669"/>
    <property type="project" value="InterPro"/>
</dbReference>
<evidence type="ECO:0000256" key="2">
    <source>
        <dbReference type="ARBA" id="ARBA00004370"/>
    </source>
</evidence>
<evidence type="ECO:0000256" key="8">
    <source>
        <dbReference type="ARBA" id="ARBA00023012"/>
    </source>
</evidence>
<dbReference type="CDD" id="cd00082">
    <property type="entry name" value="HisKA"/>
    <property type="match status" value="1"/>
</dbReference>
<dbReference type="InterPro" id="IPR004358">
    <property type="entry name" value="Sig_transdc_His_kin-like_C"/>
</dbReference>
<dbReference type="PROSITE" id="PS50110">
    <property type="entry name" value="RESPONSE_REGULATORY"/>
    <property type="match status" value="2"/>
</dbReference>
<dbReference type="SUPFAM" id="SSF52172">
    <property type="entry name" value="CheY-like"/>
    <property type="match status" value="2"/>
</dbReference>
<dbReference type="Proteomes" id="UP000192391">
    <property type="component" value="Chromosome"/>
</dbReference>
<dbReference type="Gene3D" id="3.30.565.10">
    <property type="entry name" value="Histidine kinase-like ATPase, C-terminal domain"/>
    <property type="match status" value="1"/>
</dbReference>
<comment type="function">
    <text evidence="9">May play the central regulatory role in sporulation. It may be an element of the effector pathway responsible for the activation of sporulation genes in response to nutritional stress. Spo0A may act in concert with spo0H (a sigma factor) to control the expression of some genes that are critical to the sporulation process.</text>
</comment>
<keyword evidence="6" id="KW-0808">Transferase</keyword>
<proteinExistence type="predicted"/>
<evidence type="ECO:0000256" key="1">
    <source>
        <dbReference type="ARBA" id="ARBA00000085"/>
    </source>
</evidence>
<evidence type="ECO:0000256" key="10">
    <source>
        <dbReference type="PROSITE-ProRule" id="PRU00169"/>
    </source>
</evidence>
<dbReference type="EMBL" id="CP019962">
    <property type="protein sequence ID" value="ARD64188.1"/>
    <property type="molecule type" value="Genomic_DNA"/>
</dbReference>
<feature type="domain" description="Response regulatory" evidence="13">
    <location>
        <begin position="675"/>
        <end position="796"/>
    </location>
</feature>
<evidence type="ECO:0000256" key="5">
    <source>
        <dbReference type="ARBA" id="ARBA00022553"/>
    </source>
</evidence>
<dbReference type="SMART" id="SM00448">
    <property type="entry name" value="REC"/>
    <property type="match status" value="2"/>
</dbReference>
<feature type="modified residue" description="4-aspartylphosphate" evidence="10">
    <location>
        <position position="727"/>
    </location>
</feature>
<dbReference type="PROSITE" id="PS50109">
    <property type="entry name" value="HIS_KIN"/>
    <property type="match status" value="1"/>
</dbReference>
<keyword evidence="5 10" id="KW-0597">Phosphoprotein</keyword>
<dbReference type="InterPro" id="IPR036890">
    <property type="entry name" value="HATPase_C_sf"/>
</dbReference>
<evidence type="ECO:0000256" key="4">
    <source>
        <dbReference type="ARBA" id="ARBA00018672"/>
    </source>
</evidence>
<dbReference type="PRINTS" id="PR00344">
    <property type="entry name" value="BCTRLSENSOR"/>
</dbReference>
<feature type="domain" description="Histidine kinase" evidence="12">
    <location>
        <begin position="295"/>
        <end position="519"/>
    </location>
</feature>
<dbReference type="Gene3D" id="1.10.287.130">
    <property type="match status" value="1"/>
</dbReference>
<dbReference type="SUPFAM" id="SSF55785">
    <property type="entry name" value="PYP-like sensor domain (PAS domain)"/>
    <property type="match status" value="2"/>
</dbReference>
<accession>A0AAC9QR24</accession>
<evidence type="ECO:0000256" key="7">
    <source>
        <dbReference type="ARBA" id="ARBA00022777"/>
    </source>
</evidence>
<dbReference type="FunFam" id="3.30.565.10:FF:000006">
    <property type="entry name" value="Sensor histidine kinase WalK"/>
    <property type="match status" value="1"/>
</dbReference>
<reference evidence="15" key="1">
    <citation type="journal article" date="2017" name="Sci. Rep.">
        <title>Determination of the Genome and Primary Transcriptome of Syngas Fermenting Eubacterium limosum ATCC 8486.</title>
        <authorList>
            <person name="Song Y."/>
            <person name="Shin J."/>
            <person name="Jeong Y."/>
            <person name="Jin S."/>
            <person name="Lee J.K."/>
            <person name="Kim D.R."/>
            <person name="Kim S.C."/>
            <person name="Cho S."/>
            <person name="Cho B.K."/>
        </authorList>
    </citation>
    <scope>NUCLEOTIDE SEQUENCE [LARGE SCALE GENOMIC DNA]</scope>
    <source>
        <strain evidence="15">ATCC 8486</strain>
    </source>
</reference>
<dbReference type="InterPro" id="IPR035965">
    <property type="entry name" value="PAS-like_dom_sf"/>
</dbReference>
<dbReference type="AlphaFoldDB" id="A0AAC9QR24"/>
<dbReference type="GO" id="GO:0016020">
    <property type="term" value="C:membrane"/>
    <property type="evidence" value="ECO:0007669"/>
    <property type="project" value="UniProtKB-SubCell"/>
</dbReference>
<comment type="subcellular location">
    <subcellularLocation>
        <location evidence="2">Membrane</location>
    </subcellularLocation>
</comment>
<gene>
    <name evidence="14" type="ORF">B2M23_00870</name>
</gene>
<organism evidence="14 15">
    <name type="scientific">Eubacterium limosum</name>
    <dbReference type="NCBI Taxonomy" id="1736"/>
    <lineage>
        <taxon>Bacteria</taxon>
        <taxon>Bacillati</taxon>
        <taxon>Bacillota</taxon>
        <taxon>Clostridia</taxon>
        <taxon>Eubacteriales</taxon>
        <taxon>Eubacteriaceae</taxon>
        <taxon>Eubacterium</taxon>
    </lineage>
</organism>
<feature type="modified residue" description="4-aspartylphosphate" evidence="10">
    <location>
        <position position="587"/>
    </location>
</feature>
<dbReference type="RefSeq" id="WP_038350907.1">
    <property type="nucleotide sequence ID" value="NZ_CP019962.1"/>
</dbReference>
<evidence type="ECO:0000256" key="3">
    <source>
        <dbReference type="ARBA" id="ARBA00012438"/>
    </source>
</evidence>
<sequence length="796" mass="88830">MEYDDHRQTNGITGYEYNTLMSLLKVSVSKHLLDEHFTLVWANEFYYELIGWDKEAYEARYHNLCDTYYAEDPEELARLTEVVVDAVTNNRGGYTHISHMPKKGGEHVWVRMVATFADEYIGGYQVSYTVMTDINDLVLMQKTQTITYNALPGFAAKYHIGRDFKPTLLEANARYTDFFGDGCWEGRQNPLFKQNYSLNRQAIDSSREKILSGQPFSLGLTVQGADGRRAKLQLNATCVDWKNQEPIYLAIFIDITDVTELREMQSQLEAQAAALKEALDAAKQASRAKSEFLSSMSHDIRTPMNAIVGMTEIARVHLDDPGRVENCLDKISLSSQHLLGLINDVLDMTAIESGSMALNNSAFSLPGFMENVVAIIQPSAEERHQHLFIRTFGVEHEHLSSDPLRLKQVFINILSNAVKFTPEGGSITLTLEEFPAAKAGWGQFRFTFSDTGMGMSADFMAHIFDSFAREHDGRVDKTEGSGLGMAITKRIVDMMGGSITVRSTEGKGSTFVVYLSLRIEETPPCYPDLPPLRVLIADDDALMCEYAVQTLDALGLRAECAENGEDTVQRVIAAHEDGQDFDVLILDWKMPGADGLEVTRQIRARLGEALPILIASSYDWADIRKEALGAGANDFVSKPLFKSTLCHTLKRLVHGERQNDRRAGETPRYDFGGRRFLLVEDNPLNQEIAAELLSQAGAAVDCAANGAEGCEKFALSSPGYYDLILMDVQMPVMNGYEATRRIRALPRKDARRVPIMAMTADAFAADIEKAREAGMDGHLAKPLDLQLMLRELERQL</sequence>
<dbReference type="EC" id="2.7.13.3" evidence="3"/>
<dbReference type="Pfam" id="PF02518">
    <property type="entry name" value="HATPase_c"/>
    <property type="match status" value="1"/>
</dbReference>
<dbReference type="SMART" id="SM00387">
    <property type="entry name" value="HATPase_c"/>
    <property type="match status" value="1"/>
</dbReference>
<dbReference type="InterPro" id="IPR003594">
    <property type="entry name" value="HATPase_dom"/>
</dbReference>
<feature type="domain" description="Response regulatory" evidence="13">
    <location>
        <begin position="533"/>
        <end position="653"/>
    </location>
</feature>
<dbReference type="SMART" id="SM00388">
    <property type="entry name" value="HisKA"/>
    <property type="match status" value="1"/>
</dbReference>
<evidence type="ECO:0000256" key="6">
    <source>
        <dbReference type="ARBA" id="ARBA00022679"/>
    </source>
</evidence>
<evidence type="ECO:0000313" key="14">
    <source>
        <dbReference type="EMBL" id="ARD64188.1"/>
    </source>
</evidence>
<dbReference type="SUPFAM" id="SSF55874">
    <property type="entry name" value="ATPase domain of HSP90 chaperone/DNA topoisomerase II/histidine kinase"/>
    <property type="match status" value="1"/>
</dbReference>
<evidence type="ECO:0000259" key="13">
    <source>
        <dbReference type="PROSITE" id="PS50110"/>
    </source>
</evidence>
<dbReference type="InterPro" id="IPR036097">
    <property type="entry name" value="HisK_dim/P_sf"/>
</dbReference>
<dbReference type="InterPro" id="IPR001789">
    <property type="entry name" value="Sig_transdc_resp-reg_receiver"/>
</dbReference>
<dbReference type="Gene3D" id="3.40.50.2300">
    <property type="match status" value="2"/>
</dbReference>
<comment type="catalytic activity">
    <reaction evidence="1">
        <text>ATP + protein L-histidine = ADP + protein N-phospho-L-histidine.</text>
        <dbReference type="EC" id="2.7.13.3"/>
    </reaction>
</comment>
<dbReference type="KEGG" id="elim:B2M23_00870"/>